<dbReference type="InterPro" id="IPR011527">
    <property type="entry name" value="ABC1_TM_dom"/>
</dbReference>
<dbReference type="PROSITE" id="PS50893">
    <property type="entry name" value="ABC_TRANSPORTER_2"/>
    <property type="match status" value="1"/>
</dbReference>
<dbReference type="CDD" id="cd18587">
    <property type="entry name" value="ABC_6TM_LapB_like"/>
    <property type="match status" value="1"/>
</dbReference>
<evidence type="ECO:0000259" key="11">
    <source>
        <dbReference type="PROSITE" id="PS50990"/>
    </source>
</evidence>
<dbReference type="InterPro" id="IPR027417">
    <property type="entry name" value="P-loop_NTPase"/>
</dbReference>
<feature type="transmembrane region" description="Helical" evidence="8">
    <location>
        <begin position="436"/>
        <end position="458"/>
    </location>
</feature>
<dbReference type="Pfam" id="PF00664">
    <property type="entry name" value="ABC_membrane"/>
    <property type="match status" value="1"/>
</dbReference>
<feature type="transmembrane region" description="Helical" evidence="8">
    <location>
        <begin position="290"/>
        <end position="315"/>
    </location>
</feature>
<feature type="transmembrane region" description="Helical" evidence="8">
    <location>
        <begin position="402"/>
        <end position="424"/>
    </location>
</feature>
<keyword evidence="13" id="KW-1185">Reference proteome</keyword>
<evidence type="ECO:0000256" key="2">
    <source>
        <dbReference type="ARBA" id="ARBA00022692"/>
    </source>
</evidence>
<keyword evidence="4" id="KW-0378">Hydrolase</keyword>
<proteinExistence type="predicted"/>
<dbReference type="EMBL" id="FOTQ01000009">
    <property type="protein sequence ID" value="SFM56028.1"/>
    <property type="molecule type" value="Genomic_DNA"/>
</dbReference>
<keyword evidence="3" id="KW-0547">Nucleotide-binding</keyword>
<evidence type="ECO:0000256" key="1">
    <source>
        <dbReference type="ARBA" id="ARBA00004651"/>
    </source>
</evidence>
<evidence type="ECO:0000256" key="8">
    <source>
        <dbReference type="SAM" id="Phobius"/>
    </source>
</evidence>
<dbReference type="Gene3D" id="3.90.70.10">
    <property type="entry name" value="Cysteine proteinases"/>
    <property type="match status" value="1"/>
</dbReference>
<feature type="domain" description="Peptidase C39" evidence="11">
    <location>
        <begin position="17"/>
        <end position="144"/>
    </location>
</feature>
<protein>
    <submittedName>
        <fullName evidence="12">ATP-binding cassette, subfamily C, LapB</fullName>
    </submittedName>
</protein>
<dbReference type="NCBIfam" id="TIGR03375">
    <property type="entry name" value="type_I_sec_LssB"/>
    <property type="match status" value="1"/>
</dbReference>
<evidence type="ECO:0000256" key="4">
    <source>
        <dbReference type="ARBA" id="ARBA00022801"/>
    </source>
</evidence>
<organism evidence="12 13">
    <name type="scientific">Shimia aestuarii</name>
    <dbReference type="NCBI Taxonomy" id="254406"/>
    <lineage>
        <taxon>Bacteria</taxon>
        <taxon>Pseudomonadati</taxon>
        <taxon>Pseudomonadota</taxon>
        <taxon>Alphaproteobacteria</taxon>
        <taxon>Rhodobacterales</taxon>
        <taxon>Roseobacteraceae</taxon>
    </lineage>
</organism>
<feature type="domain" description="ABC transporter" evidence="9">
    <location>
        <begin position="495"/>
        <end position="731"/>
    </location>
</feature>
<evidence type="ECO:0000313" key="13">
    <source>
        <dbReference type="Proteomes" id="UP000199144"/>
    </source>
</evidence>
<dbReference type="GO" id="GO:0008233">
    <property type="term" value="F:peptidase activity"/>
    <property type="evidence" value="ECO:0007669"/>
    <property type="project" value="InterPro"/>
</dbReference>
<feature type="transmembrane region" description="Helical" evidence="8">
    <location>
        <begin position="321"/>
        <end position="341"/>
    </location>
</feature>
<dbReference type="GO" id="GO:0015421">
    <property type="term" value="F:ABC-type oligopeptide transporter activity"/>
    <property type="evidence" value="ECO:0007669"/>
    <property type="project" value="TreeGrafter"/>
</dbReference>
<evidence type="ECO:0000259" key="10">
    <source>
        <dbReference type="PROSITE" id="PS50929"/>
    </source>
</evidence>
<dbReference type="SUPFAM" id="SSF52540">
    <property type="entry name" value="P-loop containing nucleoside triphosphate hydrolases"/>
    <property type="match status" value="1"/>
</dbReference>
<dbReference type="InterPro" id="IPR003593">
    <property type="entry name" value="AAA+_ATPase"/>
</dbReference>
<dbReference type="SMART" id="SM00382">
    <property type="entry name" value="AAA"/>
    <property type="match status" value="1"/>
</dbReference>
<dbReference type="AlphaFoldDB" id="A0A1I4RUV6"/>
<dbReference type="Pfam" id="PF00005">
    <property type="entry name" value="ABC_tran"/>
    <property type="match status" value="1"/>
</dbReference>
<evidence type="ECO:0000259" key="9">
    <source>
        <dbReference type="PROSITE" id="PS50893"/>
    </source>
</evidence>
<dbReference type="STRING" id="254406.SAMN04488042_1094"/>
<dbReference type="PROSITE" id="PS50929">
    <property type="entry name" value="ABC_TM1F"/>
    <property type="match status" value="1"/>
</dbReference>
<keyword evidence="7 8" id="KW-0472">Membrane</keyword>
<dbReference type="InterPro" id="IPR039421">
    <property type="entry name" value="Type_1_exporter"/>
</dbReference>
<dbReference type="InterPro" id="IPR017750">
    <property type="entry name" value="ATPase_T1SS"/>
</dbReference>
<dbReference type="PROSITE" id="PS50990">
    <property type="entry name" value="PEPTIDASE_C39"/>
    <property type="match status" value="1"/>
</dbReference>
<evidence type="ECO:0000313" key="12">
    <source>
        <dbReference type="EMBL" id="SFM56028.1"/>
    </source>
</evidence>
<feature type="transmembrane region" description="Helical" evidence="8">
    <location>
        <begin position="213"/>
        <end position="235"/>
    </location>
</feature>
<dbReference type="Gene3D" id="1.20.1560.10">
    <property type="entry name" value="ABC transporter type 1, transmembrane domain"/>
    <property type="match status" value="1"/>
</dbReference>
<accession>A0A1I4RUV6</accession>
<keyword evidence="5 12" id="KW-0067">ATP-binding</keyword>
<reference evidence="12 13" key="1">
    <citation type="submission" date="2016-10" db="EMBL/GenBank/DDBJ databases">
        <authorList>
            <person name="de Groot N.N."/>
        </authorList>
    </citation>
    <scope>NUCLEOTIDE SEQUENCE [LARGE SCALE GENOMIC DNA]</scope>
    <source>
        <strain evidence="12 13">DSM 15283</strain>
    </source>
</reference>
<dbReference type="GO" id="GO:0006508">
    <property type="term" value="P:proteolysis"/>
    <property type="evidence" value="ECO:0007669"/>
    <property type="project" value="InterPro"/>
</dbReference>
<dbReference type="PANTHER" id="PTHR43394">
    <property type="entry name" value="ATP-DEPENDENT PERMEASE MDL1, MITOCHONDRIAL"/>
    <property type="match status" value="1"/>
</dbReference>
<evidence type="ECO:0000256" key="6">
    <source>
        <dbReference type="ARBA" id="ARBA00022989"/>
    </source>
</evidence>
<dbReference type="SUPFAM" id="SSF90123">
    <property type="entry name" value="ABC transporter transmembrane region"/>
    <property type="match status" value="1"/>
</dbReference>
<dbReference type="GO" id="GO:0005524">
    <property type="term" value="F:ATP binding"/>
    <property type="evidence" value="ECO:0007669"/>
    <property type="project" value="UniProtKB-KW"/>
</dbReference>
<feature type="domain" description="ABC transmembrane type-1" evidence="10">
    <location>
        <begin position="182"/>
        <end position="457"/>
    </location>
</feature>
<feature type="transmembrane region" description="Helical" evidence="8">
    <location>
        <begin position="181"/>
        <end position="201"/>
    </location>
</feature>
<gene>
    <name evidence="12" type="ORF">SAMN04488042_1094</name>
</gene>
<name>A0A1I4RUV6_9RHOB</name>
<evidence type="ECO:0000256" key="5">
    <source>
        <dbReference type="ARBA" id="ARBA00022840"/>
    </source>
</evidence>
<dbReference type="Gene3D" id="3.40.50.300">
    <property type="entry name" value="P-loop containing nucleotide triphosphate hydrolases"/>
    <property type="match status" value="1"/>
</dbReference>
<sequence length="736" mass="80554">MTSDGGTAHQAVDLADQSPHNELAASDDLALVRWFADHFDQRFSPSSLDARMPRGYKLNDLEVIARAFSAIGLKSRMVTRSPTRIDPMVLPCVLLRKTGGAIILNEIDRRKGNAIVIDPLEGGIEREIKLRQLRRQVQSRVLFVTKADDLSESRFSPEIAKPEQRRSHWFWSAVRDCRRSWIQVLLAALCLNLLNLALPLFVMNVYDKVIPNLAFVTLWTLAIGVIIALSLDLVLRLLRAGLIEHIGQRVDLTVASRLFAHAMNVKLLNRPGGAAGIAGTIRDFDTVREFFSSATFVSLIDVLFIGIFIALLFWIVGPLAFVPLAALPVVFTLALITQVPLGKSAERAQQMATKRHIVLVETLSGIETIKSVNAEPVMQREWEKAVADASRVNGRMRIWSGFAANSTILIQQIVSVTIIVWGVFLVSEGQVSIGGLIAANILAGRVLAPLGMIAQTILRAQYATKSLRALNSFMKLPVDQSQSISHDVKVKHGQVELKNVTLTYPAAHVPALNNLNFKASPGEVVALLGRVGSGKTTMGKVISGLISPDSGTVLIDGIAINQYEPAELRAGVGYLPQNPELFTGTLQENVAIGVNHASESEVMRALYFAAMDEFVSEHPDGMDLFIGERGDRLSGGQRQGISLARLILRRPKMLFLDEPTNAMDQTMEARLVSRLGELQKAGTGVIVSTHRHSLTAMASRLVVIDRGRVVLEGPREEVMAQLLMPKHEQAGAGDVR</sequence>
<dbReference type="InterPro" id="IPR003439">
    <property type="entry name" value="ABC_transporter-like_ATP-bd"/>
</dbReference>
<dbReference type="PANTHER" id="PTHR43394:SF1">
    <property type="entry name" value="ATP-BINDING CASSETTE SUB-FAMILY B MEMBER 10, MITOCHONDRIAL"/>
    <property type="match status" value="1"/>
</dbReference>
<keyword evidence="2 8" id="KW-0812">Transmembrane</keyword>
<dbReference type="GO" id="GO:0016887">
    <property type="term" value="F:ATP hydrolysis activity"/>
    <property type="evidence" value="ECO:0007669"/>
    <property type="project" value="InterPro"/>
</dbReference>
<dbReference type="Proteomes" id="UP000199144">
    <property type="component" value="Unassembled WGS sequence"/>
</dbReference>
<comment type="subcellular location">
    <subcellularLocation>
        <location evidence="1">Cell membrane</location>
        <topology evidence="1">Multi-pass membrane protein</topology>
    </subcellularLocation>
</comment>
<dbReference type="InterPro" id="IPR005074">
    <property type="entry name" value="Peptidase_C39"/>
</dbReference>
<evidence type="ECO:0000256" key="3">
    <source>
        <dbReference type="ARBA" id="ARBA00022741"/>
    </source>
</evidence>
<dbReference type="InterPro" id="IPR036640">
    <property type="entry name" value="ABC1_TM_sf"/>
</dbReference>
<keyword evidence="6 8" id="KW-1133">Transmembrane helix</keyword>
<dbReference type="GO" id="GO:0005886">
    <property type="term" value="C:plasma membrane"/>
    <property type="evidence" value="ECO:0007669"/>
    <property type="project" value="UniProtKB-SubCell"/>
</dbReference>
<evidence type="ECO:0000256" key="7">
    <source>
        <dbReference type="ARBA" id="ARBA00023136"/>
    </source>
</evidence>
<dbReference type="OrthoDB" id="9808328at2"/>